<gene>
    <name evidence="2" type="ORF">AB1Y20_006823</name>
</gene>
<dbReference type="GO" id="GO:0008757">
    <property type="term" value="F:S-adenosylmethionine-dependent methyltransferase activity"/>
    <property type="evidence" value="ECO:0007669"/>
    <property type="project" value="InterPro"/>
</dbReference>
<dbReference type="InterPro" id="IPR013216">
    <property type="entry name" value="Methyltransf_11"/>
</dbReference>
<dbReference type="PANTHER" id="PTHR43591">
    <property type="entry name" value="METHYLTRANSFERASE"/>
    <property type="match status" value="1"/>
</dbReference>
<evidence type="ECO:0000259" key="1">
    <source>
        <dbReference type="Pfam" id="PF08241"/>
    </source>
</evidence>
<comment type="caution">
    <text evidence="2">The sequence shown here is derived from an EMBL/GenBank/DDBJ whole genome shotgun (WGS) entry which is preliminary data.</text>
</comment>
<feature type="domain" description="Methyltransferase type 11" evidence="1">
    <location>
        <begin position="153"/>
        <end position="252"/>
    </location>
</feature>
<protein>
    <recommendedName>
        <fullName evidence="1">Methyltransferase type 11 domain-containing protein</fullName>
    </recommendedName>
</protein>
<dbReference type="SUPFAM" id="SSF53335">
    <property type="entry name" value="S-adenosyl-L-methionine-dependent methyltransferases"/>
    <property type="match status" value="1"/>
</dbReference>
<dbReference type="Proteomes" id="UP001515480">
    <property type="component" value="Unassembled WGS sequence"/>
</dbReference>
<dbReference type="Gene3D" id="3.40.50.150">
    <property type="entry name" value="Vaccinia Virus protein VP39"/>
    <property type="match status" value="1"/>
</dbReference>
<dbReference type="AlphaFoldDB" id="A0AB34J1S3"/>
<organism evidence="2 3">
    <name type="scientific">Prymnesium parvum</name>
    <name type="common">Toxic golden alga</name>
    <dbReference type="NCBI Taxonomy" id="97485"/>
    <lineage>
        <taxon>Eukaryota</taxon>
        <taxon>Haptista</taxon>
        <taxon>Haptophyta</taxon>
        <taxon>Prymnesiophyceae</taxon>
        <taxon>Prymnesiales</taxon>
        <taxon>Prymnesiaceae</taxon>
        <taxon>Prymnesium</taxon>
    </lineage>
</organism>
<evidence type="ECO:0000313" key="3">
    <source>
        <dbReference type="Proteomes" id="UP001515480"/>
    </source>
</evidence>
<keyword evidence="3" id="KW-1185">Reference proteome</keyword>
<evidence type="ECO:0000313" key="2">
    <source>
        <dbReference type="EMBL" id="KAL1510520.1"/>
    </source>
</evidence>
<proteinExistence type="predicted"/>
<sequence>MLALLAVAAAGYQPATSPKTRLRRLFEGASDPVLACPISQKPLRGEGAVLGLESRRWLVGGDGERYPVNPVYADLLPTSATAANGLTPDDLRRELLDLLSTRVQTGTFRSPLTAFLYERGWRQNFANAGFPGIDKEYAEVFEFFKPAHAGVVVDMSCGSGLMTRRLLRSNSFKRVLALDYSEAMLTETKRRVDEEGIPSDKLTLCRADVASLPLQNASVDAMHAGAAMHCWPRLEEGLREIVRVLKPDGLFFATTFLKGAYGITAGQSGGANGFRFFDGTKELEDLLVAAGFPADGVQVRKEGRGCAIIRACKAGRRGLGTEVKSSAFVVGVGEGVDV</sequence>
<dbReference type="CDD" id="cd02440">
    <property type="entry name" value="AdoMet_MTases"/>
    <property type="match status" value="1"/>
</dbReference>
<name>A0AB34J1S3_PRYPA</name>
<dbReference type="PANTHER" id="PTHR43591:SF99">
    <property type="entry name" value="OS06G0646000 PROTEIN"/>
    <property type="match status" value="1"/>
</dbReference>
<dbReference type="EMBL" id="JBGBPQ010000015">
    <property type="protein sequence ID" value="KAL1510520.1"/>
    <property type="molecule type" value="Genomic_DNA"/>
</dbReference>
<dbReference type="Pfam" id="PF08241">
    <property type="entry name" value="Methyltransf_11"/>
    <property type="match status" value="1"/>
</dbReference>
<accession>A0AB34J1S3</accession>
<reference evidence="2 3" key="1">
    <citation type="journal article" date="2024" name="Science">
        <title>Giant polyketide synthase enzymes in the biosynthesis of giant marine polyether toxins.</title>
        <authorList>
            <person name="Fallon T.R."/>
            <person name="Shende V.V."/>
            <person name="Wierzbicki I.H."/>
            <person name="Pendleton A.L."/>
            <person name="Watervoot N.F."/>
            <person name="Auber R.P."/>
            <person name="Gonzalez D.J."/>
            <person name="Wisecaver J.H."/>
            <person name="Moore B.S."/>
        </authorList>
    </citation>
    <scope>NUCLEOTIDE SEQUENCE [LARGE SCALE GENOMIC DNA]</scope>
    <source>
        <strain evidence="2 3">12B1</strain>
    </source>
</reference>
<dbReference type="InterPro" id="IPR029063">
    <property type="entry name" value="SAM-dependent_MTases_sf"/>
</dbReference>